<proteinExistence type="inferred from homology"/>
<dbReference type="PANTHER" id="PTHR13273:SF14">
    <property type="entry name" value="ANAMORSIN"/>
    <property type="match status" value="1"/>
</dbReference>
<evidence type="ECO:0000256" key="6">
    <source>
        <dbReference type="ARBA" id="ARBA00022723"/>
    </source>
</evidence>
<dbReference type="GO" id="GO:0046872">
    <property type="term" value="F:metal ion binding"/>
    <property type="evidence" value="ECO:0007669"/>
    <property type="project" value="UniProtKB-KW"/>
</dbReference>
<keyword evidence="8" id="KW-0411">Iron-sulfur</keyword>
<accession>A0A7S4EDL7</accession>
<evidence type="ECO:0000256" key="10">
    <source>
        <dbReference type="SAM" id="MobiDB-lite"/>
    </source>
</evidence>
<evidence type="ECO:0000256" key="9">
    <source>
        <dbReference type="ARBA" id="ARBA00023128"/>
    </source>
</evidence>
<dbReference type="EMBL" id="HBIW01025334">
    <property type="protein sequence ID" value="CAE0706368.1"/>
    <property type="molecule type" value="Transcribed_RNA"/>
</dbReference>
<dbReference type="GO" id="GO:0005737">
    <property type="term" value="C:cytoplasm"/>
    <property type="evidence" value="ECO:0007669"/>
    <property type="project" value="UniProtKB-SubCell"/>
</dbReference>
<evidence type="ECO:0000256" key="3">
    <source>
        <dbReference type="ARBA" id="ARBA00008169"/>
    </source>
</evidence>
<dbReference type="PANTHER" id="PTHR13273">
    <property type="entry name" value="ANAMORSIN"/>
    <property type="match status" value="1"/>
</dbReference>
<name>A0A7S4EDL7_9STRA</name>
<evidence type="ECO:0000256" key="1">
    <source>
        <dbReference type="ARBA" id="ARBA00001966"/>
    </source>
</evidence>
<dbReference type="Pfam" id="PF05093">
    <property type="entry name" value="CIAPIN1"/>
    <property type="match status" value="1"/>
</dbReference>
<gene>
    <name evidence="12" type="ORF">PCAL00307_LOCUS21819</name>
</gene>
<dbReference type="InterPro" id="IPR046408">
    <property type="entry name" value="CIAPIN1"/>
</dbReference>
<keyword evidence="9" id="KW-0496">Mitochondrion</keyword>
<feature type="region of interest" description="Disordered" evidence="10">
    <location>
        <begin position="67"/>
        <end position="92"/>
    </location>
</feature>
<evidence type="ECO:0000256" key="7">
    <source>
        <dbReference type="ARBA" id="ARBA00023004"/>
    </source>
</evidence>
<evidence type="ECO:0000256" key="8">
    <source>
        <dbReference type="ARBA" id="ARBA00023014"/>
    </source>
</evidence>
<evidence type="ECO:0000313" key="12">
    <source>
        <dbReference type="EMBL" id="CAE0706368.1"/>
    </source>
</evidence>
<keyword evidence="5" id="KW-0963">Cytoplasm</keyword>
<sequence>MASMCVRAPAPLDADQVKTYQNCLADGGAVAIDFAEPAHLEASRMALLLGGFALEANGTQLVATKLAPPKKAARRRRRAPPPVARVDGDDDDLVDEDALLAADGLEPPAVDEAAAKCAPRKPCENCTCGRKEQLEAEGDGVRPPPPADASSCGNCGKGDAFRCASCPHLGKPAFKENTEGSKLVLDLTDDLGDF</sequence>
<comment type="similarity">
    <text evidence="3">Belongs to the anamorsin family.</text>
</comment>
<dbReference type="AlphaFoldDB" id="A0A7S4EDL7"/>
<reference evidence="12" key="1">
    <citation type="submission" date="2021-01" db="EMBL/GenBank/DDBJ databases">
        <authorList>
            <person name="Corre E."/>
            <person name="Pelletier E."/>
            <person name="Niang G."/>
            <person name="Scheremetjew M."/>
            <person name="Finn R."/>
            <person name="Kale V."/>
            <person name="Holt S."/>
            <person name="Cochrane G."/>
            <person name="Meng A."/>
            <person name="Brown T."/>
            <person name="Cohen L."/>
        </authorList>
    </citation>
    <scope>NUCLEOTIDE SEQUENCE</scope>
    <source>
        <strain evidence="12">CCMP1756</strain>
    </source>
</reference>
<evidence type="ECO:0000256" key="2">
    <source>
        <dbReference type="ARBA" id="ARBA00004496"/>
    </source>
</evidence>
<organism evidence="12">
    <name type="scientific">Pelagomonas calceolata</name>
    <dbReference type="NCBI Taxonomy" id="35677"/>
    <lineage>
        <taxon>Eukaryota</taxon>
        <taxon>Sar</taxon>
        <taxon>Stramenopiles</taxon>
        <taxon>Ochrophyta</taxon>
        <taxon>Pelagophyceae</taxon>
        <taxon>Pelagomonadales</taxon>
        <taxon>Pelagomonadaceae</taxon>
        <taxon>Pelagomonas</taxon>
    </lineage>
</organism>
<dbReference type="GO" id="GO:0016226">
    <property type="term" value="P:iron-sulfur cluster assembly"/>
    <property type="evidence" value="ECO:0007669"/>
    <property type="project" value="InterPro"/>
</dbReference>
<protein>
    <recommendedName>
        <fullName evidence="11">Anamorsin C-terminal domain-containing protein</fullName>
    </recommendedName>
</protein>
<feature type="domain" description="Anamorsin C-terminal" evidence="11">
    <location>
        <begin position="149"/>
        <end position="176"/>
    </location>
</feature>
<evidence type="ECO:0000259" key="11">
    <source>
        <dbReference type="Pfam" id="PF05093"/>
    </source>
</evidence>
<comment type="cofactor">
    <cofactor evidence="1">
        <name>[4Fe-4S] cluster</name>
        <dbReference type="ChEBI" id="CHEBI:49883"/>
    </cofactor>
</comment>
<evidence type="ECO:0000256" key="5">
    <source>
        <dbReference type="ARBA" id="ARBA00022490"/>
    </source>
</evidence>
<keyword evidence="4" id="KW-0004">4Fe-4S</keyword>
<dbReference type="GO" id="GO:0051539">
    <property type="term" value="F:4 iron, 4 sulfur cluster binding"/>
    <property type="evidence" value="ECO:0007669"/>
    <property type="project" value="UniProtKB-KW"/>
</dbReference>
<keyword evidence="6" id="KW-0479">Metal-binding</keyword>
<comment type="subcellular location">
    <subcellularLocation>
        <location evidence="2">Cytoplasm</location>
    </subcellularLocation>
</comment>
<evidence type="ECO:0000256" key="4">
    <source>
        <dbReference type="ARBA" id="ARBA00022485"/>
    </source>
</evidence>
<dbReference type="InterPro" id="IPR007785">
    <property type="entry name" value="Anamorsin"/>
</dbReference>
<keyword evidence="7" id="KW-0408">Iron</keyword>